<sequence>MQNSTEQELTQTKIKFTRWLSEMQLGSDVLPGIDSMFSNSIGNILKKCRGIRYMCEKDIEDCADQLKLALKLEEGRQLEIVDEIKKRIHKIKELLRDEGVNSVEIVKTIEQLKTIINNVPLESLGNFQLNPKENYQEKIAELSSNFFKLKSNESSESQVQETVSVQEIVPEETTQLILNTPLPCKPFSFKECLVKRIEKDANSNPIRKGVGFAFSYKHRLSICGNGNKLLIYHLDTLEFICYAPFPTSPTDLEIINNYDGLGNDGLLLSFPSKLTKFQLELYNLPNLVKIKKVVPDNEVKPVWGYSTPNEHSDIYGVCVKHGTTQNNNNNGRGHLIYFTKKTGFEKGKHSIVIIDLKGSVICEFKHGAAHGLALVDDCLIATDSDYRIITVFQNQGNGQLENYVNVSSMKRSVSSPICFDPISKSIFISDILKSNTESVVSVFKLEKGNLVFSKQLKTPDESGSYRKNEKEFTIHRFFGMDFDSSNGRLWMFETAHFHNNQGSIIILS</sequence>
<protein>
    <submittedName>
        <fullName evidence="1">Predicted protein</fullName>
    </submittedName>
</protein>
<proteinExistence type="predicted"/>
<evidence type="ECO:0000313" key="2">
    <source>
        <dbReference type="Proteomes" id="UP000006671"/>
    </source>
</evidence>
<dbReference type="EMBL" id="GG738896">
    <property type="protein sequence ID" value="EFC39874.1"/>
    <property type="molecule type" value="Genomic_DNA"/>
</dbReference>
<dbReference type="VEuPathDB" id="AmoebaDB:NAEGRDRAFT_72330"/>
<dbReference type="GeneID" id="8854479"/>
<dbReference type="AlphaFoldDB" id="D2VTK0"/>
<reference evidence="1 2" key="1">
    <citation type="journal article" date="2010" name="Cell">
        <title>The genome of Naegleria gruberi illuminates early eukaryotic versatility.</title>
        <authorList>
            <person name="Fritz-Laylin L.K."/>
            <person name="Prochnik S.E."/>
            <person name="Ginger M.L."/>
            <person name="Dacks J.B."/>
            <person name="Carpenter M.L."/>
            <person name="Field M.C."/>
            <person name="Kuo A."/>
            <person name="Paredez A."/>
            <person name="Chapman J."/>
            <person name="Pham J."/>
            <person name="Shu S."/>
            <person name="Neupane R."/>
            <person name="Cipriano M."/>
            <person name="Mancuso J."/>
            <person name="Tu H."/>
            <person name="Salamov A."/>
            <person name="Lindquist E."/>
            <person name="Shapiro H."/>
            <person name="Lucas S."/>
            <person name="Grigoriev I.V."/>
            <person name="Cande W.Z."/>
            <person name="Fulton C."/>
            <person name="Rokhsar D.S."/>
            <person name="Dawson S.C."/>
        </authorList>
    </citation>
    <scope>NUCLEOTIDE SEQUENCE [LARGE SCALE GENOMIC DNA]</scope>
    <source>
        <strain evidence="1 2">NEG-M</strain>
    </source>
</reference>
<dbReference type="InParanoid" id="D2VTK0"/>
<gene>
    <name evidence="1" type="ORF">NAEGRDRAFT_72330</name>
</gene>
<name>D2VTK0_NAEGR</name>
<organism evidence="2">
    <name type="scientific">Naegleria gruberi</name>
    <name type="common">Amoeba</name>
    <dbReference type="NCBI Taxonomy" id="5762"/>
    <lineage>
        <taxon>Eukaryota</taxon>
        <taxon>Discoba</taxon>
        <taxon>Heterolobosea</taxon>
        <taxon>Tetramitia</taxon>
        <taxon>Eutetramitia</taxon>
        <taxon>Vahlkampfiidae</taxon>
        <taxon>Naegleria</taxon>
    </lineage>
</organism>
<dbReference type="SUPFAM" id="SSF63829">
    <property type="entry name" value="Calcium-dependent phosphotriesterase"/>
    <property type="match status" value="1"/>
</dbReference>
<dbReference type="KEGG" id="ngr:NAEGRDRAFT_72330"/>
<dbReference type="RefSeq" id="XP_002672618.1">
    <property type="nucleotide sequence ID" value="XM_002672572.1"/>
</dbReference>
<evidence type="ECO:0000313" key="1">
    <source>
        <dbReference type="EMBL" id="EFC39874.1"/>
    </source>
</evidence>
<accession>D2VTK0</accession>
<dbReference type="Proteomes" id="UP000006671">
    <property type="component" value="Unassembled WGS sequence"/>
</dbReference>
<keyword evidence="2" id="KW-1185">Reference proteome</keyword>